<feature type="non-terminal residue" evidence="1">
    <location>
        <position position="157"/>
    </location>
</feature>
<name>A0A382TK49_9ZZZZ</name>
<sequence>MGKVISNKCLICNSSQLHQLIRIEKFPLFFGAIPPGKKGDVEEFPLTISYCLKCGHFQQFDLVEEEIMNRVYDAEYYNCPSPVSTGMGLREIEKFYSFFNENNLKKGKLLEVACFDGFLLRKIQNDGWDVYGCDPSPMTVIAENLIGKAKIKNEYFC</sequence>
<dbReference type="Gene3D" id="3.40.50.150">
    <property type="entry name" value="Vaccinia Virus protein VP39"/>
    <property type="match status" value="1"/>
</dbReference>
<reference evidence="1" key="1">
    <citation type="submission" date="2018-05" db="EMBL/GenBank/DDBJ databases">
        <authorList>
            <person name="Lanie J.A."/>
            <person name="Ng W.-L."/>
            <person name="Kazmierczak K.M."/>
            <person name="Andrzejewski T.M."/>
            <person name="Davidsen T.M."/>
            <person name="Wayne K.J."/>
            <person name="Tettelin H."/>
            <person name="Glass J.I."/>
            <person name="Rusch D."/>
            <person name="Podicherti R."/>
            <person name="Tsui H.-C.T."/>
            <person name="Winkler M.E."/>
        </authorList>
    </citation>
    <scope>NUCLEOTIDE SEQUENCE</scope>
</reference>
<protein>
    <recommendedName>
        <fullName evidence="2">Methyltransferase putative zinc binding domain-containing protein</fullName>
    </recommendedName>
</protein>
<dbReference type="Gene3D" id="6.20.50.110">
    <property type="entry name" value="Methyltransferase, zinc-binding domain"/>
    <property type="match status" value="1"/>
</dbReference>
<evidence type="ECO:0008006" key="2">
    <source>
        <dbReference type="Google" id="ProtNLM"/>
    </source>
</evidence>
<dbReference type="EMBL" id="UINC01137237">
    <property type="protein sequence ID" value="SVD22460.1"/>
    <property type="molecule type" value="Genomic_DNA"/>
</dbReference>
<dbReference type="SUPFAM" id="SSF53335">
    <property type="entry name" value="S-adenosyl-L-methionine-dependent methyltransferases"/>
    <property type="match status" value="1"/>
</dbReference>
<dbReference type="InterPro" id="IPR029063">
    <property type="entry name" value="SAM-dependent_MTases_sf"/>
</dbReference>
<gene>
    <name evidence="1" type="ORF">METZ01_LOCUS375314</name>
</gene>
<accession>A0A382TK49</accession>
<organism evidence="1">
    <name type="scientific">marine metagenome</name>
    <dbReference type="NCBI Taxonomy" id="408172"/>
    <lineage>
        <taxon>unclassified sequences</taxon>
        <taxon>metagenomes</taxon>
        <taxon>ecological metagenomes</taxon>
    </lineage>
</organism>
<proteinExistence type="predicted"/>
<dbReference type="AlphaFoldDB" id="A0A382TK49"/>
<evidence type="ECO:0000313" key="1">
    <source>
        <dbReference type="EMBL" id="SVD22460.1"/>
    </source>
</evidence>
<dbReference type="InterPro" id="IPR038576">
    <property type="entry name" value="Methyltransf_Zn-bd_dom_put_sf"/>
</dbReference>